<comment type="subcellular location">
    <subcellularLocation>
        <location evidence="1">Membrane</location>
    </subcellularLocation>
</comment>
<dbReference type="PANTHER" id="PTHR14659">
    <property type="entry name" value="ALPHA- AND GAMMA-ADAPTIN-BINDING PROTEIN P34"/>
    <property type="match status" value="1"/>
</dbReference>
<dbReference type="GO" id="GO:0016020">
    <property type="term" value="C:membrane"/>
    <property type="evidence" value="ECO:0007669"/>
    <property type="project" value="UniProtKB-SubCell"/>
</dbReference>
<dbReference type="Gene3D" id="1.10.10.1740">
    <property type="entry name" value="Transmembrane protein 14-like"/>
    <property type="match status" value="1"/>
</dbReference>
<feature type="transmembrane region" description="Helical" evidence="7">
    <location>
        <begin position="80"/>
        <end position="101"/>
    </location>
</feature>
<dbReference type="EMBL" id="KL363183">
    <property type="protein sequence ID" value="KFD58597.1"/>
    <property type="molecule type" value="Genomic_DNA"/>
</dbReference>
<keyword evidence="4 7" id="KW-1133">Transmembrane helix</keyword>
<name>A0A085MN01_9BILA</name>
<feature type="compositionally biased region" description="Acidic residues" evidence="6">
    <location>
        <begin position="272"/>
        <end position="281"/>
    </location>
</feature>
<keyword evidence="9" id="KW-1185">Reference proteome</keyword>
<proteinExistence type="inferred from homology"/>
<protein>
    <recommendedName>
        <fullName evidence="10">Transmembrane protein 14C</fullName>
    </recommendedName>
</protein>
<feature type="region of interest" description="Disordered" evidence="6">
    <location>
        <begin position="271"/>
        <end position="302"/>
    </location>
</feature>
<dbReference type="Pfam" id="PF10199">
    <property type="entry name" value="Adaptin_binding"/>
    <property type="match status" value="1"/>
</dbReference>
<evidence type="ECO:0000313" key="9">
    <source>
        <dbReference type="Proteomes" id="UP000030764"/>
    </source>
</evidence>
<evidence type="ECO:0000256" key="6">
    <source>
        <dbReference type="SAM" id="MobiDB-lite"/>
    </source>
</evidence>
<feature type="compositionally biased region" description="Basic and acidic residues" evidence="6">
    <location>
        <begin position="282"/>
        <end position="294"/>
    </location>
</feature>
<evidence type="ECO:0000256" key="3">
    <source>
        <dbReference type="ARBA" id="ARBA00022692"/>
    </source>
</evidence>
<dbReference type="Proteomes" id="UP000030764">
    <property type="component" value="Unassembled WGS sequence"/>
</dbReference>
<evidence type="ECO:0000256" key="4">
    <source>
        <dbReference type="ARBA" id="ARBA00022989"/>
    </source>
</evidence>
<dbReference type="AlphaFoldDB" id="A0A085MN01"/>
<feature type="transmembrane region" description="Helical" evidence="7">
    <location>
        <begin position="6"/>
        <end position="24"/>
    </location>
</feature>
<evidence type="ECO:0008006" key="10">
    <source>
        <dbReference type="Google" id="ProtNLM"/>
    </source>
</evidence>
<reference evidence="8 9" key="1">
    <citation type="journal article" date="2014" name="Nat. Genet.">
        <title>Genome and transcriptome of the porcine whipworm Trichuris suis.</title>
        <authorList>
            <person name="Jex A.R."/>
            <person name="Nejsum P."/>
            <person name="Schwarz E.M."/>
            <person name="Hu L."/>
            <person name="Young N.D."/>
            <person name="Hall R.S."/>
            <person name="Korhonen P.K."/>
            <person name="Liao S."/>
            <person name="Thamsborg S."/>
            <person name="Xia J."/>
            <person name="Xu P."/>
            <person name="Wang S."/>
            <person name="Scheerlinck J.P."/>
            <person name="Hofmann A."/>
            <person name="Sternberg P.W."/>
            <person name="Wang J."/>
            <person name="Gasser R.B."/>
        </authorList>
    </citation>
    <scope>NUCLEOTIDE SEQUENCE [LARGE SCALE GENOMIC DNA]</scope>
    <source>
        <strain evidence="8">DCEP-RM93M</strain>
    </source>
</reference>
<feature type="transmembrane region" description="Helical" evidence="7">
    <location>
        <begin position="56"/>
        <end position="75"/>
    </location>
</feature>
<organism evidence="8 9">
    <name type="scientific">Trichuris suis</name>
    <name type="common">pig whipworm</name>
    <dbReference type="NCBI Taxonomy" id="68888"/>
    <lineage>
        <taxon>Eukaryota</taxon>
        <taxon>Metazoa</taxon>
        <taxon>Ecdysozoa</taxon>
        <taxon>Nematoda</taxon>
        <taxon>Enoplea</taxon>
        <taxon>Dorylaimia</taxon>
        <taxon>Trichinellida</taxon>
        <taxon>Trichuridae</taxon>
        <taxon>Trichuris</taxon>
    </lineage>
</organism>
<comment type="similarity">
    <text evidence="2">Belongs to the TMEM14 family.</text>
</comment>
<dbReference type="Pfam" id="PF03647">
    <property type="entry name" value="Tmemb_14"/>
    <property type="match status" value="1"/>
</dbReference>
<keyword evidence="3 7" id="KW-0812">Transmembrane</keyword>
<evidence type="ECO:0000256" key="1">
    <source>
        <dbReference type="ARBA" id="ARBA00004370"/>
    </source>
</evidence>
<evidence type="ECO:0000256" key="2">
    <source>
        <dbReference type="ARBA" id="ARBA00007590"/>
    </source>
</evidence>
<gene>
    <name evidence="8" type="ORF">M513_00290</name>
</gene>
<dbReference type="Gene3D" id="3.40.50.11960">
    <property type="match status" value="1"/>
</dbReference>
<dbReference type="InterPro" id="IPR044890">
    <property type="entry name" value="TMEM14_sf"/>
</dbReference>
<dbReference type="InterPro" id="IPR005349">
    <property type="entry name" value="TMEM14"/>
</dbReference>
<evidence type="ECO:0000256" key="5">
    <source>
        <dbReference type="ARBA" id="ARBA00023136"/>
    </source>
</evidence>
<sequence>MSNYDLLGFAYAASVAFGGVLGYVRAGSVPSLASGLIFGVLAGYGAYRSGLKPADYTIMLVTTGLLTVLMGARFYRSYKIFPAGIFFCATIFAMGVENVAIVDCISELLENGVYIAGALTGQRVTAESNTFPWRLCTKYYDVDLNVWVTSVSDLIEPTGQVDETRAIIFYWDGLDSSCFQACWNALLNRESIGVRLLLCENVVSEEVRESTLAWCIENAFEMIFLQPSDDIIMEAAENCEKIGLDRIIEALQAHEWTALIRKDSDNYVQLITDDDDDDEEGAENKSDSSVEERTSSSSSSGGSFTDLYEHFSSMVAHSKTLTGDQRKKYAAQVATQFWNSLKISEHSSSSSSDLSDGSDVK</sequence>
<keyword evidence="5 7" id="KW-0472">Membrane</keyword>
<evidence type="ECO:0000256" key="7">
    <source>
        <dbReference type="SAM" id="Phobius"/>
    </source>
</evidence>
<dbReference type="InterPro" id="IPR019341">
    <property type="entry name" value="Alpha/Gamma-adaptin-bd_p34"/>
</dbReference>
<accession>A0A085MN01</accession>
<dbReference type="PANTHER" id="PTHR14659:SF1">
    <property type="entry name" value="ALPHA- AND GAMMA-ADAPTIN-BINDING PROTEIN P34"/>
    <property type="match status" value="1"/>
</dbReference>
<evidence type="ECO:0000313" key="8">
    <source>
        <dbReference type="EMBL" id="KFD58597.1"/>
    </source>
</evidence>